<keyword evidence="1" id="KW-0805">Transcription regulation</keyword>
<keyword evidence="2" id="KW-0804">Transcription</keyword>
<proteinExistence type="predicted"/>
<protein>
    <submittedName>
        <fullName evidence="5">BTAD domain-containing putative transcriptional regulator</fullName>
    </submittedName>
</protein>
<dbReference type="PANTHER" id="PTHR35807">
    <property type="entry name" value="TRANSCRIPTIONAL REGULATOR REDD-RELATED"/>
    <property type="match status" value="1"/>
</dbReference>
<evidence type="ECO:0000256" key="3">
    <source>
        <dbReference type="SAM" id="MobiDB-lite"/>
    </source>
</evidence>
<dbReference type="RefSeq" id="WP_377286974.1">
    <property type="nucleotide sequence ID" value="NZ_JBHSBM010000013.1"/>
</dbReference>
<accession>A0ABV8I3A9</accession>
<dbReference type="SUPFAM" id="SSF46894">
    <property type="entry name" value="C-terminal effector domain of the bipartite response regulators"/>
    <property type="match status" value="1"/>
</dbReference>
<sequence>MFAESTGRINESLPAVWGGPDMDSNNSTESPDLCKDISFVESSFAVCGGSVSDPIRFRVLGPMEVRRGESWRTVAQGRGRVVLGLLLTHRSEVVTANRMIGECWTVPPESAESLVRRHVMKLRRILPDGALLTRCGGYLLDADAEEVDCAMFECLLHAGREKLAEGRADEAERELARALTLWSGPGFTGIHDSPVLEAERFRLAELRMLAVTSWVRAVMAQERYHEAAAAVRRILAGHPLNEGLWEQLMASLYLAGRRAEALGEFQNLRNRLVAAAGMEPGCRVQRLQQAMLDDDLEEILRLGNVEGRGSHR</sequence>
<dbReference type="SUPFAM" id="SSF48452">
    <property type="entry name" value="TPR-like"/>
    <property type="match status" value="1"/>
</dbReference>
<reference evidence="6" key="1">
    <citation type="journal article" date="2019" name="Int. J. Syst. Evol. Microbiol.">
        <title>The Global Catalogue of Microorganisms (GCM) 10K type strain sequencing project: providing services to taxonomists for standard genome sequencing and annotation.</title>
        <authorList>
            <consortium name="The Broad Institute Genomics Platform"/>
            <consortium name="The Broad Institute Genome Sequencing Center for Infectious Disease"/>
            <person name="Wu L."/>
            <person name="Ma J."/>
        </authorList>
    </citation>
    <scope>NUCLEOTIDE SEQUENCE [LARGE SCALE GENOMIC DNA]</scope>
    <source>
        <strain evidence="6">TBRC 4489</strain>
    </source>
</reference>
<organism evidence="5 6">
    <name type="scientific">Planomonospora corallina</name>
    <dbReference type="NCBI Taxonomy" id="1806052"/>
    <lineage>
        <taxon>Bacteria</taxon>
        <taxon>Bacillati</taxon>
        <taxon>Actinomycetota</taxon>
        <taxon>Actinomycetes</taxon>
        <taxon>Streptosporangiales</taxon>
        <taxon>Streptosporangiaceae</taxon>
        <taxon>Planomonospora</taxon>
    </lineage>
</organism>
<keyword evidence="6" id="KW-1185">Reference proteome</keyword>
<dbReference type="Gene3D" id="1.25.40.10">
    <property type="entry name" value="Tetratricopeptide repeat domain"/>
    <property type="match status" value="1"/>
</dbReference>
<feature type="region of interest" description="Disordered" evidence="3">
    <location>
        <begin position="1"/>
        <end position="29"/>
    </location>
</feature>
<dbReference type="Proteomes" id="UP001595850">
    <property type="component" value="Unassembled WGS sequence"/>
</dbReference>
<dbReference type="InterPro" id="IPR005158">
    <property type="entry name" value="BTAD"/>
</dbReference>
<dbReference type="InterPro" id="IPR011990">
    <property type="entry name" value="TPR-like_helical_dom_sf"/>
</dbReference>
<comment type="caution">
    <text evidence="5">The sequence shown here is derived from an EMBL/GenBank/DDBJ whole genome shotgun (WGS) entry which is preliminary data.</text>
</comment>
<dbReference type="PANTHER" id="PTHR35807:SF1">
    <property type="entry name" value="TRANSCRIPTIONAL REGULATOR REDD"/>
    <property type="match status" value="1"/>
</dbReference>
<evidence type="ECO:0000259" key="4">
    <source>
        <dbReference type="SMART" id="SM01043"/>
    </source>
</evidence>
<evidence type="ECO:0000313" key="6">
    <source>
        <dbReference type="Proteomes" id="UP001595850"/>
    </source>
</evidence>
<dbReference type="EMBL" id="JBHSBM010000013">
    <property type="protein sequence ID" value="MFC4058668.1"/>
    <property type="molecule type" value="Genomic_DNA"/>
</dbReference>
<dbReference type="InterPro" id="IPR016032">
    <property type="entry name" value="Sig_transdc_resp-reg_C-effctor"/>
</dbReference>
<evidence type="ECO:0000313" key="5">
    <source>
        <dbReference type="EMBL" id="MFC4058668.1"/>
    </source>
</evidence>
<gene>
    <name evidence="5" type="ORF">ACFOWE_10205</name>
</gene>
<evidence type="ECO:0000256" key="1">
    <source>
        <dbReference type="ARBA" id="ARBA00023015"/>
    </source>
</evidence>
<dbReference type="Pfam" id="PF03704">
    <property type="entry name" value="BTAD"/>
    <property type="match status" value="1"/>
</dbReference>
<evidence type="ECO:0000256" key="2">
    <source>
        <dbReference type="ARBA" id="ARBA00023163"/>
    </source>
</evidence>
<feature type="domain" description="Bacterial transcriptional activator" evidence="4">
    <location>
        <begin position="147"/>
        <end position="292"/>
    </location>
</feature>
<dbReference type="Gene3D" id="1.10.10.10">
    <property type="entry name" value="Winged helix-like DNA-binding domain superfamily/Winged helix DNA-binding domain"/>
    <property type="match status" value="1"/>
</dbReference>
<dbReference type="SMART" id="SM01043">
    <property type="entry name" value="BTAD"/>
    <property type="match status" value="1"/>
</dbReference>
<name>A0ABV8I3A9_9ACTN</name>
<dbReference type="InterPro" id="IPR051677">
    <property type="entry name" value="AfsR-DnrI-RedD_regulator"/>
</dbReference>
<dbReference type="CDD" id="cd15831">
    <property type="entry name" value="BTAD"/>
    <property type="match status" value="1"/>
</dbReference>
<dbReference type="InterPro" id="IPR036388">
    <property type="entry name" value="WH-like_DNA-bd_sf"/>
</dbReference>